<sequence>MLTRKLRQDRHPSPRHAAEVQENIVPLRSDHRNAVNEQPPRATLFLHEDILARTLAYEQDLHQWRIAELEAGRGDPGRPTYEEAFGGTQYTRHRYHAADSFSPFIRNEGNDQVTDIHVYRHQDCPGIDDPTSRNPFPIINTLLSIPFSLLHNIPRLAAIVPISVYQQQLITMGSEIVRLWWWDPPPDLIEKSEKIRLQKNAQNQRDGTRSAKPYPIHHQSRSGTTFLTKQPIITYGTPTTHSSNRNTRSFELPSGQILLGTIPSFSITPGHEGLVETGDVQCADKGIVTGVMSLPVTCEAWDVQTIKGTEASDDIDATEDVEEKPPTGPSSSDILSWYEQVAESAPEPLPPIPGFFERGVIGGMSTNDVLMIKGLIDPPVYIQFLDLSLF</sequence>
<accession>A0A0C2TD99</accession>
<name>A0A0C2TD99_AMAMK</name>
<dbReference type="HOGENOM" id="CLU_708943_0_0_1"/>
<feature type="non-terminal residue" evidence="2">
    <location>
        <position position="390"/>
    </location>
</feature>
<protein>
    <submittedName>
        <fullName evidence="2">Uncharacterized protein</fullName>
    </submittedName>
</protein>
<gene>
    <name evidence="2" type="ORF">M378DRAFT_162958</name>
</gene>
<evidence type="ECO:0000313" key="2">
    <source>
        <dbReference type="EMBL" id="KIL64794.1"/>
    </source>
</evidence>
<feature type="compositionally biased region" description="Acidic residues" evidence="1">
    <location>
        <begin position="311"/>
        <end position="322"/>
    </location>
</feature>
<organism evidence="2 3">
    <name type="scientific">Amanita muscaria (strain Koide BX008)</name>
    <dbReference type="NCBI Taxonomy" id="946122"/>
    <lineage>
        <taxon>Eukaryota</taxon>
        <taxon>Fungi</taxon>
        <taxon>Dikarya</taxon>
        <taxon>Basidiomycota</taxon>
        <taxon>Agaricomycotina</taxon>
        <taxon>Agaricomycetes</taxon>
        <taxon>Agaricomycetidae</taxon>
        <taxon>Agaricales</taxon>
        <taxon>Pluteineae</taxon>
        <taxon>Amanitaceae</taxon>
        <taxon>Amanita</taxon>
    </lineage>
</organism>
<dbReference type="InParanoid" id="A0A0C2TD99"/>
<proteinExistence type="predicted"/>
<keyword evidence="3" id="KW-1185">Reference proteome</keyword>
<reference evidence="2 3" key="1">
    <citation type="submission" date="2014-04" db="EMBL/GenBank/DDBJ databases">
        <title>Evolutionary Origins and Diversification of the Mycorrhizal Mutualists.</title>
        <authorList>
            <consortium name="DOE Joint Genome Institute"/>
            <consortium name="Mycorrhizal Genomics Consortium"/>
            <person name="Kohler A."/>
            <person name="Kuo A."/>
            <person name="Nagy L.G."/>
            <person name="Floudas D."/>
            <person name="Copeland A."/>
            <person name="Barry K.W."/>
            <person name="Cichocki N."/>
            <person name="Veneault-Fourrey C."/>
            <person name="LaButti K."/>
            <person name="Lindquist E.A."/>
            <person name="Lipzen A."/>
            <person name="Lundell T."/>
            <person name="Morin E."/>
            <person name="Murat C."/>
            <person name="Riley R."/>
            <person name="Ohm R."/>
            <person name="Sun H."/>
            <person name="Tunlid A."/>
            <person name="Henrissat B."/>
            <person name="Grigoriev I.V."/>
            <person name="Hibbett D.S."/>
            <person name="Martin F."/>
        </authorList>
    </citation>
    <scope>NUCLEOTIDE SEQUENCE [LARGE SCALE GENOMIC DNA]</scope>
    <source>
        <strain evidence="2 3">Koide BX008</strain>
    </source>
</reference>
<feature type="region of interest" description="Disordered" evidence="1">
    <location>
        <begin position="310"/>
        <end position="333"/>
    </location>
</feature>
<evidence type="ECO:0000256" key="1">
    <source>
        <dbReference type="SAM" id="MobiDB-lite"/>
    </source>
</evidence>
<dbReference type="AlphaFoldDB" id="A0A0C2TD99"/>
<dbReference type="EMBL" id="KN818247">
    <property type="protein sequence ID" value="KIL64794.1"/>
    <property type="molecule type" value="Genomic_DNA"/>
</dbReference>
<dbReference type="OrthoDB" id="3067563at2759"/>
<dbReference type="Proteomes" id="UP000054549">
    <property type="component" value="Unassembled WGS sequence"/>
</dbReference>
<evidence type="ECO:0000313" key="3">
    <source>
        <dbReference type="Proteomes" id="UP000054549"/>
    </source>
</evidence>
<feature type="region of interest" description="Disordered" evidence="1">
    <location>
        <begin position="199"/>
        <end position="220"/>
    </location>
</feature>